<dbReference type="AlphaFoldDB" id="A0AAV5AEU4"/>
<comment type="caution">
    <text evidence="1">The sequence shown here is derived from an EMBL/GenBank/DDBJ whole genome shotgun (WGS) entry which is preliminary data.</text>
</comment>
<name>A0AAV5AEU4_9AGAM</name>
<reference evidence="1" key="1">
    <citation type="submission" date="2021-10" db="EMBL/GenBank/DDBJ databases">
        <title>De novo Genome Assembly of Clathrus columnatus (Basidiomycota, Fungi) Using Illumina and Nanopore Sequence Data.</title>
        <authorList>
            <person name="Ogiso-Tanaka E."/>
            <person name="Itagaki H."/>
            <person name="Hosoya T."/>
            <person name="Hosaka K."/>
        </authorList>
    </citation>
    <scope>NUCLEOTIDE SEQUENCE</scope>
    <source>
        <strain evidence="1">MO-923</strain>
    </source>
</reference>
<evidence type="ECO:0000313" key="2">
    <source>
        <dbReference type="Proteomes" id="UP001050691"/>
    </source>
</evidence>
<protein>
    <submittedName>
        <fullName evidence="1">Uncharacterized protein</fullName>
    </submittedName>
</protein>
<keyword evidence="2" id="KW-1185">Reference proteome</keyword>
<proteinExistence type="predicted"/>
<dbReference type="EMBL" id="BPWL01000006">
    <property type="protein sequence ID" value="GJJ11704.1"/>
    <property type="molecule type" value="Genomic_DNA"/>
</dbReference>
<gene>
    <name evidence="1" type="ORF">Clacol_005940</name>
</gene>
<accession>A0AAV5AEU4</accession>
<dbReference type="Proteomes" id="UP001050691">
    <property type="component" value="Unassembled WGS sequence"/>
</dbReference>
<evidence type="ECO:0000313" key="1">
    <source>
        <dbReference type="EMBL" id="GJJ11704.1"/>
    </source>
</evidence>
<sequence>MPLLSVLGFRSPYAPSASKLEEDIRKLAELWELLVDQIKQVEESVLSFPLRKPGILQAQKYKPKVVRLELVMPGHETYGYIGRMRQSQPSEVESYYPRLKELAQPIVRLLKAFIARKAAIEDLRCLGALEVVAYDLKRINKGYHENLKEEAGQIKRGVDEAFIEVLDVYKVSI</sequence>
<organism evidence="1 2">
    <name type="scientific">Clathrus columnatus</name>
    <dbReference type="NCBI Taxonomy" id="1419009"/>
    <lineage>
        <taxon>Eukaryota</taxon>
        <taxon>Fungi</taxon>
        <taxon>Dikarya</taxon>
        <taxon>Basidiomycota</taxon>
        <taxon>Agaricomycotina</taxon>
        <taxon>Agaricomycetes</taxon>
        <taxon>Phallomycetidae</taxon>
        <taxon>Phallales</taxon>
        <taxon>Clathraceae</taxon>
        <taxon>Clathrus</taxon>
    </lineage>
</organism>